<dbReference type="EMBL" id="JAOPJF010000013">
    <property type="protein sequence ID" value="KAK1147108.1"/>
    <property type="molecule type" value="Genomic_DNA"/>
</dbReference>
<gene>
    <name evidence="1" type="ORF">N8T08_001847</name>
</gene>
<comment type="caution">
    <text evidence="1">The sequence shown here is derived from an EMBL/GenBank/DDBJ whole genome shotgun (WGS) entry which is preliminary data.</text>
</comment>
<sequence>MAPNLRSLRSSSHASANQSRPSTPADAPAPAPTSATPSFSDSTRPRKLRRTGLNSHVASDPAEGQGPHEAEVADIASEAHVLRETSNWKEPPTRVQQTTWEETTWSGTNKESNSVLRSMRPLGEMPSITELRKQGFLPKITDPNDPYHSNTGEMTAAVDGANDVNEDMTGNANLPKTGANETETEPELENMHEAEPQAVSESQTETAPEPVPKSVPEREAEREAEPETAQPQNHLLTFMAIPVSASTLVDVEKVKDAIGDSLNVASESGNSIVARGLLRMWEKSQSDPFTLSILEAMCREEHDPNQRRAFNIMMRAVGKELRAEDEEPGAAALPRKRKHSHSSDSSLSSAKSLDVETFAPGMAATRAKGRHAKAANAAQRVAEPPIRHSAFPPRSAPLQRKRAFERSDESTPEAMTTKKIRLRNPLPPSVTPVESRVRPVPNRTDLPPIPDSQASTPRETSHVDDAGARKPRPESPSSSDAEGNRRLTPTLSSGDERADNNDFCRECRGSGQLLCCDGCVNSFHFSCLSPPLDPANPPEGDWYCPRCAAAKGMDSLLSSSHATTQRDFALPQNLREYYEGVETGEAGRYQEVIALPRYKPRTVKGSREARYDDPFLLKVKDSKGDYIFCTSCGRTTGGVRPIIHCDFCPCAFHLDCLDPPLANPPMQKPGNGDRPQGTWMCPNHIQHDFNAGPARIRRPKNARIIDVEILPNEQEMEQLEEQHPEGRIRLRVKEDGIKLDFINRIRRQDQQLTSLSRENEQREARESAAATYTEYAARRFDALTAGAQAFFASNPPAVPPEVASGFDTPPRTAAEREAAANLIEFAQSNPEGRLPDSNRIGLLIDALRASAPEFPSVESEIEALRSLQSLIERRILSLNKRQQS</sequence>
<proteinExistence type="predicted"/>
<protein>
    <submittedName>
        <fullName evidence="1">Uncharacterized protein</fullName>
    </submittedName>
</protein>
<evidence type="ECO:0000313" key="2">
    <source>
        <dbReference type="Proteomes" id="UP001177260"/>
    </source>
</evidence>
<keyword evidence="2" id="KW-1185">Reference proteome</keyword>
<accession>A0ACC3B9G5</accession>
<dbReference type="Proteomes" id="UP001177260">
    <property type="component" value="Unassembled WGS sequence"/>
</dbReference>
<reference evidence="1 2" key="1">
    <citation type="journal article" date="2023" name="ACS Omega">
        <title>Identification of the Neoaspergillic Acid Biosynthesis Gene Cluster by Establishing an In Vitro CRISPR-Ribonucleoprotein Genetic System in Aspergillus melleus.</title>
        <authorList>
            <person name="Yuan B."/>
            <person name="Grau M.F."/>
            <person name="Murata R.M."/>
            <person name="Torok T."/>
            <person name="Venkateswaran K."/>
            <person name="Stajich J.E."/>
            <person name="Wang C.C.C."/>
        </authorList>
    </citation>
    <scope>NUCLEOTIDE SEQUENCE [LARGE SCALE GENOMIC DNA]</scope>
    <source>
        <strain evidence="1 2">IMV 1140</strain>
    </source>
</reference>
<organism evidence="1 2">
    <name type="scientific">Aspergillus melleus</name>
    <dbReference type="NCBI Taxonomy" id="138277"/>
    <lineage>
        <taxon>Eukaryota</taxon>
        <taxon>Fungi</taxon>
        <taxon>Dikarya</taxon>
        <taxon>Ascomycota</taxon>
        <taxon>Pezizomycotina</taxon>
        <taxon>Eurotiomycetes</taxon>
        <taxon>Eurotiomycetidae</taxon>
        <taxon>Eurotiales</taxon>
        <taxon>Aspergillaceae</taxon>
        <taxon>Aspergillus</taxon>
        <taxon>Aspergillus subgen. Circumdati</taxon>
    </lineage>
</organism>
<evidence type="ECO:0000313" key="1">
    <source>
        <dbReference type="EMBL" id="KAK1147108.1"/>
    </source>
</evidence>
<name>A0ACC3B9G5_9EURO</name>